<name>A0A8J6XPI4_9CYAN</name>
<protein>
    <recommendedName>
        <fullName evidence="4">Secreted protein</fullName>
    </recommendedName>
</protein>
<keyword evidence="3" id="KW-1185">Reference proteome</keyword>
<evidence type="ECO:0000313" key="2">
    <source>
        <dbReference type="EMBL" id="MBD2771103.1"/>
    </source>
</evidence>
<dbReference type="AlphaFoldDB" id="A0A8J6XPI4"/>
<comment type="caution">
    <text evidence="2">The sequence shown here is derived from an EMBL/GenBank/DDBJ whole genome shotgun (WGS) entry which is preliminary data.</text>
</comment>
<accession>A0A8J6XPI4</accession>
<reference evidence="2" key="1">
    <citation type="submission" date="2020-09" db="EMBL/GenBank/DDBJ databases">
        <title>Iningainema tapete sp. nov. (Scytonemataceae, Cyanobacteria) from greenhouses in central Florida (USA) produces two types of nodularin with biosynthetic potential for microcystin-LR and anabaenopeptins.</title>
        <authorList>
            <person name="Berthold D.E."/>
            <person name="Lefler F.W."/>
            <person name="Huang I.-S."/>
            <person name="Abdulla H."/>
            <person name="Zimba P.V."/>
            <person name="Laughinghouse H.D. IV."/>
        </authorList>
    </citation>
    <scope>NUCLEOTIDE SEQUENCE</scope>
    <source>
        <strain evidence="2">BLCCT55</strain>
    </source>
</reference>
<sequence length="71" mass="7843">MNNTICTILIVLLGLIINAPSHASSDRHAMHKKSLAYDTLFTTSINLKSPTRLSARDDQTVDCLRSGNCRK</sequence>
<evidence type="ECO:0000313" key="3">
    <source>
        <dbReference type="Proteomes" id="UP000629098"/>
    </source>
</evidence>
<dbReference type="RefSeq" id="WP_190825396.1">
    <property type="nucleotide sequence ID" value="NZ_CAWPPI010000013.1"/>
</dbReference>
<evidence type="ECO:0000256" key="1">
    <source>
        <dbReference type="SAM" id="SignalP"/>
    </source>
</evidence>
<organism evidence="2 3">
    <name type="scientific">Iningainema tapete BLCC-T55</name>
    <dbReference type="NCBI Taxonomy" id="2748662"/>
    <lineage>
        <taxon>Bacteria</taxon>
        <taxon>Bacillati</taxon>
        <taxon>Cyanobacteriota</taxon>
        <taxon>Cyanophyceae</taxon>
        <taxon>Nostocales</taxon>
        <taxon>Scytonemataceae</taxon>
        <taxon>Iningainema tapete</taxon>
    </lineage>
</organism>
<gene>
    <name evidence="2" type="ORF">ICL16_02930</name>
</gene>
<evidence type="ECO:0008006" key="4">
    <source>
        <dbReference type="Google" id="ProtNLM"/>
    </source>
</evidence>
<dbReference type="EMBL" id="JACXAE010000013">
    <property type="protein sequence ID" value="MBD2771103.1"/>
    <property type="molecule type" value="Genomic_DNA"/>
</dbReference>
<feature type="signal peptide" evidence="1">
    <location>
        <begin position="1"/>
        <end position="23"/>
    </location>
</feature>
<dbReference type="Proteomes" id="UP000629098">
    <property type="component" value="Unassembled WGS sequence"/>
</dbReference>
<proteinExistence type="predicted"/>
<feature type="chain" id="PRO_5035329616" description="Secreted protein" evidence="1">
    <location>
        <begin position="24"/>
        <end position="71"/>
    </location>
</feature>
<keyword evidence="1" id="KW-0732">Signal</keyword>